<dbReference type="AlphaFoldDB" id="A0AAD9HCY9"/>
<sequence length="79" mass="8645">MRCWPMPAEASRLPCTEPSERGATVPLRLLTLYCLLPITCLGTVVEVCTCFAASVCLSVCLSVPDHHPSKRNTERELGN</sequence>
<keyword evidence="2" id="KW-1185">Reference proteome</keyword>
<reference evidence="1" key="1">
    <citation type="submission" date="2021-06" db="EMBL/GenBank/DDBJ databases">
        <title>Comparative genomics, transcriptomics and evolutionary studies reveal genomic signatures of adaptation to plant cell wall in hemibiotrophic fungi.</title>
        <authorList>
            <consortium name="DOE Joint Genome Institute"/>
            <person name="Baroncelli R."/>
            <person name="Diaz J.F."/>
            <person name="Benocci T."/>
            <person name="Peng M."/>
            <person name="Battaglia E."/>
            <person name="Haridas S."/>
            <person name="Andreopoulos W."/>
            <person name="Labutti K."/>
            <person name="Pangilinan J."/>
            <person name="Floch G.L."/>
            <person name="Makela M.R."/>
            <person name="Henrissat B."/>
            <person name="Grigoriev I.V."/>
            <person name="Crouch J.A."/>
            <person name="De Vries R.P."/>
            <person name="Sukno S.A."/>
            <person name="Thon M.R."/>
        </authorList>
    </citation>
    <scope>NUCLEOTIDE SEQUENCE</scope>
    <source>
        <strain evidence="1">MAFF235873</strain>
    </source>
</reference>
<protein>
    <submittedName>
        <fullName evidence="1">Uncharacterized protein</fullName>
    </submittedName>
</protein>
<dbReference type="EMBL" id="MU842911">
    <property type="protein sequence ID" value="KAK2026573.1"/>
    <property type="molecule type" value="Genomic_DNA"/>
</dbReference>
<gene>
    <name evidence="1" type="ORF">LX32DRAFT_15715</name>
</gene>
<name>A0AAD9HCY9_9PEZI</name>
<organism evidence="1 2">
    <name type="scientific">Colletotrichum zoysiae</name>
    <dbReference type="NCBI Taxonomy" id="1216348"/>
    <lineage>
        <taxon>Eukaryota</taxon>
        <taxon>Fungi</taxon>
        <taxon>Dikarya</taxon>
        <taxon>Ascomycota</taxon>
        <taxon>Pezizomycotina</taxon>
        <taxon>Sordariomycetes</taxon>
        <taxon>Hypocreomycetidae</taxon>
        <taxon>Glomerellales</taxon>
        <taxon>Glomerellaceae</taxon>
        <taxon>Colletotrichum</taxon>
        <taxon>Colletotrichum graminicola species complex</taxon>
    </lineage>
</organism>
<accession>A0AAD9HCY9</accession>
<proteinExistence type="predicted"/>
<dbReference type="Proteomes" id="UP001232148">
    <property type="component" value="Unassembled WGS sequence"/>
</dbReference>
<evidence type="ECO:0000313" key="2">
    <source>
        <dbReference type="Proteomes" id="UP001232148"/>
    </source>
</evidence>
<evidence type="ECO:0000313" key="1">
    <source>
        <dbReference type="EMBL" id="KAK2026573.1"/>
    </source>
</evidence>
<comment type="caution">
    <text evidence="1">The sequence shown here is derived from an EMBL/GenBank/DDBJ whole genome shotgun (WGS) entry which is preliminary data.</text>
</comment>